<feature type="compositionally biased region" description="Polar residues" evidence="1">
    <location>
        <begin position="454"/>
        <end position="463"/>
    </location>
</feature>
<feature type="region of interest" description="Disordered" evidence="1">
    <location>
        <begin position="312"/>
        <end position="463"/>
    </location>
</feature>
<dbReference type="PANTHER" id="PTHR21726:SF29">
    <property type="entry name" value="EXPRESSED PROTEIN"/>
    <property type="match status" value="1"/>
</dbReference>
<proteinExistence type="predicted"/>
<reference evidence="5" key="1">
    <citation type="submission" date="2024-07" db="EMBL/GenBank/DDBJ databases">
        <title>Two chromosome-level genome assemblies of Korean endemic species Abeliophyllum distichum and Forsythia ovata (Oleaceae).</title>
        <authorList>
            <person name="Jang H."/>
        </authorList>
    </citation>
    <scope>NUCLEOTIDE SEQUENCE [LARGE SCALE GENOMIC DNA]</scope>
</reference>
<feature type="region of interest" description="Disordered" evidence="1">
    <location>
        <begin position="649"/>
        <end position="677"/>
    </location>
</feature>
<organism evidence="4 5">
    <name type="scientific">Abeliophyllum distichum</name>
    <dbReference type="NCBI Taxonomy" id="126358"/>
    <lineage>
        <taxon>Eukaryota</taxon>
        <taxon>Viridiplantae</taxon>
        <taxon>Streptophyta</taxon>
        <taxon>Embryophyta</taxon>
        <taxon>Tracheophyta</taxon>
        <taxon>Spermatophyta</taxon>
        <taxon>Magnoliopsida</taxon>
        <taxon>eudicotyledons</taxon>
        <taxon>Gunneridae</taxon>
        <taxon>Pentapetalae</taxon>
        <taxon>asterids</taxon>
        <taxon>lamiids</taxon>
        <taxon>Lamiales</taxon>
        <taxon>Oleaceae</taxon>
        <taxon>Forsythieae</taxon>
        <taxon>Abeliophyllum</taxon>
    </lineage>
</organism>
<dbReference type="EMBL" id="JBFOLK010000238">
    <property type="protein sequence ID" value="KAL2454954.1"/>
    <property type="molecule type" value="Genomic_DNA"/>
</dbReference>
<feature type="domain" description="DUF3741" evidence="3">
    <location>
        <begin position="77"/>
        <end position="108"/>
    </location>
</feature>
<evidence type="ECO:0000259" key="3">
    <source>
        <dbReference type="Pfam" id="PF14383"/>
    </source>
</evidence>
<feature type="compositionally biased region" description="Polar residues" evidence="1">
    <location>
        <begin position="394"/>
        <end position="410"/>
    </location>
</feature>
<evidence type="ECO:0008006" key="6">
    <source>
        <dbReference type="Google" id="ProtNLM"/>
    </source>
</evidence>
<evidence type="ECO:0000313" key="5">
    <source>
        <dbReference type="Proteomes" id="UP001604336"/>
    </source>
</evidence>
<protein>
    <recommendedName>
        <fullName evidence="6">DUF4378 domain-containing protein</fullName>
    </recommendedName>
</protein>
<dbReference type="PANTHER" id="PTHR21726">
    <property type="entry name" value="PHOSPHATIDYLINOSITOL N-ACETYLGLUCOSAMINYLTRANSFERASE SUBUNIT P DOWN SYNDROME CRITICAL REGION PROTEIN 5 -RELATED"/>
    <property type="match status" value="1"/>
</dbReference>
<feature type="compositionally biased region" description="Low complexity" evidence="1">
    <location>
        <begin position="247"/>
        <end position="256"/>
    </location>
</feature>
<evidence type="ECO:0000256" key="1">
    <source>
        <dbReference type="SAM" id="MobiDB-lite"/>
    </source>
</evidence>
<keyword evidence="5" id="KW-1185">Reference proteome</keyword>
<gene>
    <name evidence="4" type="ORF">Adt_47542</name>
</gene>
<dbReference type="Pfam" id="PF14383">
    <property type="entry name" value="VARLMGL"/>
    <property type="match status" value="1"/>
</dbReference>
<dbReference type="AlphaFoldDB" id="A0ABD1NTL4"/>
<feature type="compositionally biased region" description="Polar residues" evidence="1">
    <location>
        <begin position="649"/>
        <end position="665"/>
    </location>
</feature>
<dbReference type="InterPro" id="IPR032795">
    <property type="entry name" value="DUF3741-assoc"/>
</dbReference>
<feature type="region of interest" description="Disordered" evidence="1">
    <location>
        <begin position="244"/>
        <end position="266"/>
    </location>
</feature>
<feature type="domain" description="DUF4378" evidence="2">
    <location>
        <begin position="732"/>
        <end position="884"/>
    </location>
</feature>
<dbReference type="InterPro" id="IPR025486">
    <property type="entry name" value="DUF4378"/>
</dbReference>
<sequence length="892" mass="99136">MVMEKRGSKSGSGFFQLFDWNAKSRKKLFSSKSDLPEQSKQKRICDRSFPMTQLHVLDEEEVAGSSIRGSSDYSCASSVTDEDFCGTKAPGVVARLMGLDSMPTSNFSEPYSSPFLDSLSLRDGRYHAKNLEYSQDNQVGTFGRHKESSVGNLMVPKYQKPINRPIEKFQTEILPPKSAKSIPITHHKLLSPIKSANFIPSKDAAYIMEAAARIIDPGPQANRKAKLPQVGSSSVPLRVKNLKEKVQSAQSSSRFSEASRKPGETNAAKYFKTQSMDATSASVFTESEDCSAGIKNRGKSISLALQAKANVQKREGLNSGSSRSHKEHSVFSSNQQFKSQQNTQKITHKKPSTHGGSSVLRQNNQKQNCVNADRGKLPSKSFPSNLQDGKALSGDSSVRQRNYSKVSGNSKFGIRRSSSDTRDDKREVSCSSSERVSRKKRSVDGNYQYEKNQEANNTPMDKNQKRIQSNALMNRQNRWDQDPKTNGTDVVSFTFTTPMTRSVHGSERARETQEQCNDFSETYRTKRMLLSSDGMNKFSFPGNNVNGADALSTLLEQKFKELTCGVEFAERKVATMGSSASMFKDRMPGLNALRTSETHNNRTKDGIHTDGVIGLGGSRFSLMNECGNGTETKMFLDCRLPSPVSVLDNSSVTESFNSSDTAESNSTGGGKQSSSVQSQEVLGMYSLKKLLPLEGDAELSDSASSTSAGTRTKKHATTTSFAIDSGKSTGWELDYVKEILCNIELMFKDYALGRTREIINPHLFDQLESRKVLFNGHHGLELKISRKVLFDCVTECLDSRCRCYVRGGYKIWTNGLSVIRRKDRLAEEVYNEIFSWSCMGDFMVDELVDKDMSSKHGRWLDFDIEAFELGIVIEDRILTSLLDEVVDDILVL</sequence>
<evidence type="ECO:0000313" key="4">
    <source>
        <dbReference type="EMBL" id="KAL2454954.1"/>
    </source>
</evidence>
<feature type="compositionally biased region" description="Basic and acidic residues" evidence="1">
    <location>
        <begin position="417"/>
        <end position="428"/>
    </location>
</feature>
<feature type="compositionally biased region" description="Polar residues" evidence="1">
    <location>
        <begin position="354"/>
        <end position="370"/>
    </location>
</feature>
<name>A0ABD1NTL4_9LAMI</name>
<dbReference type="Pfam" id="PF14309">
    <property type="entry name" value="DUF4378"/>
    <property type="match status" value="1"/>
</dbReference>
<accession>A0ABD1NTL4</accession>
<feature type="compositionally biased region" description="Low complexity" evidence="1">
    <location>
        <begin position="331"/>
        <end position="345"/>
    </location>
</feature>
<comment type="caution">
    <text evidence="4">The sequence shown here is derived from an EMBL/GenBank/DDBJ whole genome shotgun (WGS) entry which is preliminary data.</text>
</comment>
<evidence type="ECO:0000259" key="2">
    <source>
        <dbReference type="Pfam" id="PF14309"/>
    </source>
</evidence>
<dbReference type="Proteomes" id="UP001604336">
    <property type="component" value="Unassembled WGS sequence"/>
</dbReference>